<evidence type="ECO:0000313" key="12">
    <source>
        <dbReference type="Proteomes" id="UP000019384"/>
    </source>
</evidence>
<evidence type="ECO:0000256" key="7">
    <source>
        <dbReference type="ARBA" id="ARBA00022989"/>
    </source>
</evidence>
<dbReference type="HOGENOM" id="CLU_036019_0_2_1"/>
<keyword evidence="7 10" id="KW-1133">Transmembrane helix</keyword>
<organism evidence="11 12">
    <name type="scientific">Kuraishia capsulata CBS 1993</name>
    <dbReference type="NCBI Taxonomy" id="1382522"/>
    <lineage>
        <taxon>Eukaryota</taxon>
        <taxon>Fungi</taxon>
        <taxon>Dikarya</taxon>
        <taxon>Ascomycota</taxon>
        <taxon>Saccharomycotina</taxon>
        <taxon>Pichiomycetes</taxon>
        <taxon>Pichiales</taxon>
        <taxon>Pichiaceae</taxon>
        <taxon>Kuraishia</taxon>
    </lineage>
</organism>
<evidence type="ECO:0000256" key="1">
    <source>
        <dbReference type="ARBA" id="ARBA00004477"/>
    </source>
</evidence>
<comment type="subcellular location">
    <subcellularLocation>
        <location evidence="1">Endoplasmic reticulum membrane</location>
        <topology evidence="1">Multi-pass membrane protein</topology>
    </subcellularLocation>
</comment>
<feature type="transmembrane region" description="Helical" evidence="10">
    <location>
        <begin position="296"/>
        <end position="317"/>
    </location>
</feature>
<reference evidence="11" key="2">
    <citation type="submission" date="2014-02" db="EMBL/GenBank/DDBJ databases">
        <title>Complete DNA sequence of /Kuraishia capsulata/ illustrates novel genomic features among budding yeasts (/Saccharomycotina/).</title>
        <authorList>
            <person name="Morales L."/>
            <person name="Noel B."/>
            <person name="Porcel B."/>
            <person name="Marcet-Houben M."/>
            <person name="Hullo M-F."/>
            <person name="Sacerdot C."/>
            <person name="Tekaia F."/>
            <person name="Leh-Louis V."/>
            <person name="Despons L."/>
            <person name="Khanna V."/>
            <person name="Aury J-M."/>
            <person name="Barbe V."/>
            <person name="Couloux A."/>
            <person name="Labadie K."/>
            <person name="Pelletier E."/>
            <person name="Souciet J-L."/>
            <person name="Boekhout T."/>
            <person name="Gabaldon T."/>
            <person name="Wincker P."/>
            <person name="Dujon B."/>
        </authorList>
    </citation>
    <scope>NUCLEOTIDE SEQUENCE</scope>
    <source>
        <strain evidence="11">CBS 1993</strain>
    </source>
</reference>
<feature type="transmembrane region" description="Helical" evidence="10">
    <location>
        <begin position="198"/>
        <end position="225"/>
    </location>
</feature>
<evidence type="ECO:0000256" key="8">
    <source>
        <dbReference type="ARBA" id="ARBA00023136"/>
    </source>
</evidence>
<dbReference type="PANTHER" id="PTHR10778:SF10">
    <property type="entry name" value="SOLUTE CARRIER FAMILY 35 MEMBER B1"/>
    <property type="match status" value="1"/>
</dbReference>
<dbReference type="GO" id="GO:0000139">
    <property type="term" value="C:Golgi membrane"/>
    <property type="evidence" value="ECO:0007669"/>
    <property type="project" value="TreeGrafter"/>
</dbReference>
<dbReference type="SUPFAM" id="SSF103481">
    <property type="entry name" value="Multidrug resistance efflux transporter EmrE"/>
    <property type="match status" value="1"/>
</dbReference>
<evidence type="ECO:0000313" key="11">
    <source>
        <dbReference type="EMBL" id="CDK27019.1"/>
    </source>
</evidence>
<evidence type="ECO:0000256" key="10">
    <source>
        <dbReference type="SAM" id="Phobius"/>
    </source>
</evidence>
<evidence type="ECO:0000256" key="2">
    <source>
        <dbReference type="ARBA" id="ARBA00010694"/>
    </source>
</evidence>
<gene>
    <name evidence="11" type="ORF">KUCA_T00002996001</name>
</gene>
<dbReference type="STRING" id="1382522.W6MKI3"/>
<evidence type="ECO:0000256" key="6">
    <source>
        <dbReference type="ARBA" id="ARBA00022824"/>
    </source>
</evidence>
<feature type="transmembrane region" description="Helical" evidence="10">
    <location>
        <begin position="45"/>
        <end position="65"/>
    </location>
</feature>
<feature type="transmembrane region" description="Helical" evidence="10">
    <location>
        <begin position="245"/>
        <end position="263"/>
    </location>
</feature>
<feature type="transmembrane region" description="Helical" evidence="10">
    <location>
        <begin position="168"/>
        <end position="186"/>
    </location>
</feature>
<feature type="transmembrane region" description="Helical" evidence="10">
    <location>
        <begin position="270"/>
        <end position="290"/>
    </location>
</feature>
<dbReference type="GO" id="GO:0120112">
    <property type="term" value="P:UDP-glucose transmembrane transport into endoplasmic reticulum"/>
    <property type="evidence" value="ECO:0007669"/>
    <property type="project" value="EnsemblFungi"/>
</dbReference>
<dbReference type="GO" id="GO:0005789">
    <property type="term" value="C:endoplasmic reticulum membrane"/>
    <property type="evidence" value="ECO:0007669"/>
    <property type="project" value="UniProtKB-SubCell"/>
</dbReference>
<proteinExistence type="inferred from homology"/>
<dbReference type="GeneID" id="34520403"/>
<sequence>MQNIGWLVICVGGIYASFISWALLFERISTRGYGPDESEFFKAPLLINGVQSLFACLVGSVYLSLKTKKFQTPLSFLGNPEILKSFATIAVTQTISSPIAYCSLSHVSYLTYLLAKSCKLIPVMLVHKLIYSRSFPLFKYFVAFLVTVGVSVFTLGNGKAKPGSNDGNTLLGMAFLVISLFMDGLTNSTQDNMFKKKLGVTGAHLMSGLNFLACGLSLVYVILFTTELQDSARFIVNYPQVLHDILVFAVLGSIGQIFIFITLEKFDSIVLVTVTVTRKMLSMLFSVFLFGHDLSLLQWVGVACVFGGISAEAIVGLKSQPKTKKQ</sequence>
<accession>W6MKI3</accession>
<keyword evidence="5 10" id="KW-0812">Transmembrane</keyword>
<evidence type="ECO:0000256" key="9">
    <source>
        <dbReference type="ARBA" id="ARBA00041103"/>
    </source>
</evidence>
<dbReference type="Pfam" id="PF08449">
    <property type="entry name" value="UAA"/>
    <property type="match status" value="1"/>
</dbReference>
<dbReference type="EMBL" id="HG793127">
    <property type="protein sequence ID" value="CDK27019.1"/>
    <property type="molecule type" value="Genomic_DNA"/>
</dbReference>
<dbReference type="GO" id="GO:0005460">
    <property type="term" value="F:UDP-glucose transmembrane transporter activity"/>
    <property type="evidence" value="ECO:0007669"/>
    <property type="project" value="TreeGrafter"/>
</dbReference>
<evidence type="ECO:0000256" key="4">
    <source>
        <dbReference type="ARBA" id="ARBA00022597"/>
    </source>
</evidence>
<keyword evidence="3" id="KW-0813">Transport</keyword>
<evidence type="ECO:0000256" key="3">
    <source>
        <dbReference type="ARBA" id="ARBA00022448"/>
    </source>
</evidence>
<dbReference type="PANTHER" id="PTHR10778">
    <property type="entry name" value="SOLUTE CARRIER FAMILY 35 MEMBER B"/>
    <property type="match status" value="1"/>
</dbReference>
<dbReference type="RefSeq" id="XP_022459015.1">
    <property type="nucleotide sequence ID" value="XM_022603295.1"/>
</dbReference>
<comment type="similarity">
    <text evidence="2">Belongs to the nucleotide-sugar transporter family. SLC35B subfamily.</text>
</comment>
<keyword evidence="4" id="KW-0762">Sugar transport</keyword>
<dbReference type="OrthoDB" id="1601at2759"/>
<name>W6MKI3_9ASCO</name>
<dbReference type="InterPro" id="IPR013657">
    <property type="entry name" value="SCL35B1-4/HUT1"/>
</dbReference>
<keyword evidence="8 10" id="KW-0472">Membrane</keyword>
<reference evidence="11" key="1">
    <citation type="submission" date="2013-12" db="EMBL/GenBank/DDBJ databases">
        <authorList>
            <person name="Genoscope - CEA"/>
        </authorList>
    </citation>
    <scope>NUCLEOTIDE SEQUENCE</scope>
    <source>
        <strain evidence="11">CBS 1993</strain>
    </source>
</reference>
<dbReference type="InterPro" id="IPR037185">
    <property type="entry name" value="EmrE-like"/>
</dbReference>
<dbReference type="Proteomes" id="UP000019384">
    <property type="component" value="Unassembled WGS sequence"/>
</dbReference>
<dbReference type="GO" id="GO:0005459">
    <property type="term" value="F:UDP-galactose transmembrane transporter activity"/>
    <property type="evidence" value="ECO:0007669"/>
    <property type="project" value="EnsemblFungi"/>
</dbReference>
<keyword evidence="6" id="KW-0256">Endoplasmic reticulum</keyword>
<evidence type="ECO:0000256" key="5">
    <source>
        <dbReference type="ARBA" id="ARBA00022692"/>
    </source>
</evidence>
<feature type="transmembrane region" description="Helical" evidence="10">
    <location>
        <begin position="6"/>
        <end position="25"/>
    </location>
</feature>
<protein>
    <recommendedName>
        <fullName evidence="9">UDP-galactose transporter homolog 1</fullName>
    </recommendedName>
</protein>
<feature type="transmembrane region" description="Helical" evidence="10">
    <location>
        <begin position="136"/>
        <end position="156"/>
    </location>
</feature>
<dbReference type="AlphaFoldDB" id="W6MKI3"/>
<keyword evidence="12" id="KW-1185">Reference proteome</keyword>